<name>A0A378B540_KLEPO</name>
<sequence>MPSVYRPLVNFVAKAMQAVLNLALLCLGIILVVFLGKETLHLAHVLFTPEPGE</sequence>
<dbReference type="Proteomes" id="UP000254487">
    <property type="component" value="Unassembled WGS sequence"/>
</dbReference>
<keyword evidence="1" id="KW-0812">Transmembrane</keyword>
<dbReference type="AlphaFoldDB" id="A0A378B540"/>
<reference evidence="2 3" key="1">
    <citation type="submission" date="2018-06" db="EMBL/GenBank/DDBJ databases">
        <authorList>
            <consortium name="Pathogen Informatics"/>
            <person name="Doyle S."/>
        </authorList>
    </citation>
    <scope>NUCLEOTIDE SEQUENCE [LARGE SCALE GENOMIC DNA]</scope>
    <source>
        <strain evidence="2 3">NCTC10313</strain>
    </source>
</reference>
<gene>
    <name evidence="2" type="primary">psiE_2</name>
    <name evidence="2" type="ORF">NCTC10313_06763</name>
</gene>
<organism evidence="2 3">
    <name type="scientific">Klebsiella pneumoniae subsp. ozaenae</name>
    <dbReference type="NCBI Taxonomy" id="574"/>
    <lineage>
        <taxon>Bacteria</taxon>
        <taxon>Pseudomonadati</taxon>
        <taxon>Pseudomonadota</taxon>
        <taxon>Gammaproteobacteria</taxon>
        <taxon>Enterobacterales</taxon>
        <taxon>Enterobacteriaceae</taxon>
        <taxon>Klebsiella/Raoultella group</taxon>
        <taxon>Klebsiella</taxon>
        <taxon>Klebsiella pneumoniae complex</taxon>
    </lineage>
</organism>
<evidence type="ECO:0000313" key="2">
    <source>
        <dbReference type="EMBL" id="STV29717.1"/>
    </source>
</evidence>
<evidence type="ECO:0000256" key="1">
    <source>
        <dbReference type="SAM" id="Phobius"/>
    </source>
</evidence>
<accession>A0A378B540</accession>
<keyword evidence="1" id="KW-0472">Membrane</keyword>
<dbReference type="EMBL" id="UGLW01000003">
    <property type="protein sequence ID" value="STV29717.1"/>
    <property type="molecule type" value="Genomic_DNA"/>
</dbReference>
<keyword evidence="1" id="KW-1133">Transmembrane helix</keyword>
<protein>
    <submittedName>
        <fullName evidence="2">PsiE protein</fullName>
    </submittedName>
</protein>
<evidence type="ECO:0000313" key="3">
    <source>
        <dbReference type="Proteomes" id="UP000254487"/>
    </source>
</evidence>
<feature type="transmembrane region" description="Helical" evidence="1">
    <location>
        <begin position="15"/>
        <end position="36"/>
    </location>
</feature>
<proteinExistence type="predicted"/>